<reference evidence="7 8" key="1">
    <citation type="submission" date="2021-10" db="EMBL/GenBank/DDBJ databases">
        <title>Anaerobic single-cell dispensing facilitates the cultivation of human gut bacteria.</title>
        <authorList>
            <person name="Afrizal A."/>
        </authorList>
    </citation>
    <scope>NUCLEOTIDE SEQUENCE [LARGE SCALE GENOMIC DNA]</scope>
    <source>
        <strain evidence="7 8">CLA-AA-H232</strain>
    </source>
</reference>
<evidence type="ECO:0000256" key="5">
    <source>
        <dbReference type="ARBA" id="ARBA00023458"/>
    </source>
</evidence>
<feature type="binding site" evidence="6">
    <location>
        <begin position="205"/>
        <end position="208"/>
    </location>
    <ligand>
        <name>ATP</name>
        <dbReference type="ChEBI" id="CHEBI:30616"/>
    </ligand>
</feature>
<evidence type="ECO:0000256" key="4">
    <source>
        <dbReference type="ARBA" id="ARBA00022960"/>
    </source>
</evidence>
<name>A0AAE3DXE9_9FIRM</name>
<comment type="caution">
    <text evidence="7">The sequence shown here is derived from an EMBL/GenBank/DDBJ whole genome shotgun (WGS) entry which is preliminary data.</text>
</comment>
<evidence type="ECO:0000256" key="1">
    <source>
        <dbReference type="ARBA" id="ARBA00022490"/>
    </source>
</evidence>
<dbReference type="EMBL" id="JAJEQM010000003">
    <property type="protein sequence ID" value="MCC2209732.1"/>
    <property type="molecule type" value="Genomic_DNA"/>
</dbReference>
<dbReference type="AlphaFoldDB" id="A0AAE3DXE9"/>
<dbReference type="GO" id="GO:0008360">
    <property type="term" value="P:regulation of cell shape"/>
    <property type="evidence" value="ECO:0007669"/>
    <property type="project" value="UniProtKB-UniRule"/>
</dbReference>
<dbReference type="PRINTS" id="PR01652">
    <property type="entry name" value="SHAPEPROTEIN"/>
</dbReference>
<evidence type="ECO:0000313" key="8">
    <source>
        <dbReference type="Proteomes" id="UP001198242"/>
    </source>
</evidence>
<comment type="similarity">
    <text evidence="5 6">Belongs to the FtsA/MreB family.</text>
</comment>
<feature type="binding site" evidence="6">
    <location>
        <begin position="157"/>
        <end position="159"/>
    </location>
    <ligand>
        <name>ATP</name>
        <dbReference type="ChEBI" id="CHEBI:30616"/>
    </ligand>
</feature>
<dbReference type="Gene3D" id="3.30.420.40">
    <property type="match status" value="2"/>
</dbReference>
<keyword evidence="1 6" id="KW-0963">Cytoplasm</keyword>
<dbReference type="Pfam" id="PF06723">
    <property type="entry name" value="MreB_Mbl"/>
    <property type="match status" value="1"/>
</dbReference>
<dbReference type="GO" id="GO:0005737">
    <property type="term" value="C:cytoplasm"/>
    <property type="evidence" value="ECO:0007669"/>
    <property type="project" value="UniProtKB-SubCell"/>
</dbReference>
<organism evidence="7 8">
    <name type="scientific">Hominilimicola fabiformis</name>
    <dbReference type="NCBI Taxonomy" id="2885356"/>
    <lineage>
        <taxon>Bacteria</taxon>
        <taxon>Bacillati</taxon>
        <taxon>Bacillota</taxon>
        <taxon>Clostridia</taxon>
        <taxon>Eubacteriales</taxon>
        <taxon>Oscillospiraceae</taxon>
        <taxon>Hominilimicola</taxon>
    </lineage>
</organism>
<keyword evidence="2 6" id="KW-0547">Nucleotide-binding</keyword>
<dbReference type="SUPFAM" id="SSF53067">
    <property type="entry name" value="Actin-like ATPase domain"/>
    <property type="match status" value="2"/>
</dbReference>
<evidence type="ECO:0000256" key="6">
    <source>
        <dbReference type="HAMAP-Rule" id="MF_02207"/>
    </source>
</evidence>
<dbReference type="PANTHER" id="PTHR42749">
    <property type="entry name" value="CELL SHAPE-DETERMINING PROTEIN MREB"/>
    <property type="match status" value="1"/>
</dbReference>
<proteinExistence type="inferred from homology"/>
<dbReference type="HAMAP" id="MF_02207">
    <property type="entry name" value="MreB"/>
    <property type="match status" value="1"/>
</dbReference>
<dbReference type="InterPro" id="IPR043129">
    <property type="entry name" value="ATPase_NBD"/>
</dbReference>
<dbReference type="RefSeq" id="WP_118446562.1">
    <property type="nucleotide sequence ID" value="NZ_JAJEQM010000003.1"/>
</dbReference>
<dbReference type="Proteomes" id="UP001198242">
    <property type="component" value="Unassembled WGS sequence"/>
</dbReference>
<evidence type="ECO:0000256" key="2">
    <source>
        <dbReference type="ARBA" id="ARBA00022741"/>
    </source>
</evidence>
<keyword evidence="4 6" id="KW-0133">Cell shape</keyword>
<sequence>MGIFSKDIGIDLGTANTLVYVKGKGIVVREPSVVAIDKYEGKVLAVGNAANEMIGRTPENIVAVRPMKDGVIADFDITQAMIRAFIKEADVSNVFKPRVVVCIPSGITEVERRAVEEAVIQAGAKAVALIEEPMAAAMGAGLPVNDATGNMVVDIGGGTTEVAVISLGGIVSSRSIRIAGNALDSAIINYLKKENQINIGDKMAEDIKVAIASAYEDDEEGVYEVRGRDVATGLPKTAQIKESEIRAAISENVDEMIEAIKLTLENTPPELAADVMERGIVLTGGGALIKGLDKLITETTKIPTHVAEYPLDCVAIGTGKALDNIKELIESSK</sequence>
<feature type="binding site" evidence="6">
    <location>
        <begin position="14"/>
        <end position="16"/>
    </location>
    <ligand>
        <name>ATP</name>
        <dbReference type="ChEBI" id="CHEBI:30616"/>
    </ligand>
</feature>
<dbReference type="GO" id="GO:0000902">
    <property type="term" value="P:cell morphogenesis"/>
    <property type="evidence" value="ECO:0007669"/>
    <property type="project" value="InterPro"/>
</dbReference>
<gene>
    <name evidence="6" type="primary">mreB</name>
    <name evidence="7" type="ORF">LKE05_02845</name>
</gene>
<evidence type="ECO:0000256" key="3">
    <source>
        <dbReference type="ARBA" id="ARBA00022840"/>
    </source>
</evidence>
<protein>
    <recommendedName>
        <fullName evidence="6">Cell shape-determining protein MreB</fullName>
    </recommendedName>
</protein>
<dbReference type="PANTHER" id="PTHR42749:SF1">
    <property type="entry name" value="CELL SHAPE-DETERMINING PROTEIN MREB"/>
    <property type="match status" value="1"/>
</dbReference>
<dbReference type="CDD" id="cd10225">
    <property type="entry name" value="ASKHA_NBD_MreB-like"/>
    <property type="match status" value="1"/>
</dbReference>
<feature type="binding site" evidence="6">
    <location>
        <begin position="285"/>
        <end position="288"/>
    </location>
    <ligand>
        <name>ATP</name>
        <dbReference type="ChEBI" id="CHEBI:30616"/>
    </ligand>
</feature>
<keyword evidence="3 6" id="KW-0067">ATP-binding</keyword>
<dbReference type="InterPro" id="IPR056546">
    <property type="entry name" value="MreB_MamK-like"/>
</dbReference>
<comment type="subcellular location">
    <subcellularLocation>
        <location evidence="6">Cytoplasm</location>
    </subcellularLocation>
    <text evidence="6">Membrane-associated.</text>
</comment>
<comment type="subunit">
    <text evidence="6">Forms polymers.</text>
</comment>
<dbReference type="NCBIfam" id="NF010539">
    <property type="entry name" value="PRK13927.1"/>
    <property type="match status" value="1"/>
</dbReference>
<dbReference type="InterPro" id="IPR004753">
    <property type="entry name" value="MreB"/>
</dbReference>
<comment type="function">
    <text evidence="6">Forms membrane-associated dynamic filaments that are essential for cell shape determination. Acts by regulating cell wall synthesis and cell elongation, and thus cell shape. A feedback loop between cell geometry and MreB localization may maintain elongated cell shape by targeting cell wall growth to regions of negative cell wall curvature.</text>
</comment>
<dbReference type="GO" id="GO:0005524">
    <property type="term" value="F:ATP binding"/>
    <property type="evidence" value="ECO:0007669"/>
    <property type="project" value="UniProtKB-KW"/>
</dbReference>
<dbReference type="NCBIfam" id="TIGR00904">
    <property type="entry name" value="mreB"/>
    <property type="match status" value="1"/>
</dbReference>
<accession>A0AAE3DXE9</accession>
<keyword evidence="8" id="KW-1185">Reference proteome</keyword>
<evidence type="ECO:0000313" key="7">
    <source>
        <dbReference type="EMBL" id="MCC2209732.1"/>
    </source>
</evidence>